<sequence length="212" mass="21354">MKKAFGVTLLAAVALLAAAPVATQAATTLDTDGSGTTQLVITDYTIDPGTGLPSDPGAFNLVDVSSIDFGAHSLDSIAEKDQTLTGTYDKDVKIKDTRPSQSSKDAAVLQIGSSTATQSEKDDSLAKWTAAIPASAFTVSASATNLSGVGSSLTIGGTEVLTAAGTVINETATAPVGTKTYTLGSPELTLANNQLAAKTYNGTVTYTAVSAD</sequence>
<evidence type="ECO:0000256" key="1">
    <source>
        <dbReference type="SAM" id="SignalP"/>
    </source>
</evidence>
<proteinExistence type="predicted"/>
<name>A0ABS6TGN3_9ENTE</name>
<reference evidence="2 3" key="1">
    <citation type="submission" date="2021-06" db="EMBL/GenBank/DDBJ databases">
        <title>Enterococcus alishanensis sp. nov., a novel lactic acid bacterium isolated from fresh coffee beans.</title>
        <authorList>
            <person name="Chen Y.-S."/>
        </authorList>
    </citation>
    <scope>NUCLEOTIDE SEQUENCE [LARGE SCALE GENOMIC DNA]</scope>
    <source>
        <strain evidence="2 3">ALS3</strain>
    </source>
</reference>
<keyword evidence="1" id="KW-0732">Signal</keyword>
<dbReference type="RefSeq" id="WP_218327281.1">
    <property type="nucleotide sequence ID" value="NZ_JAHUZB010000007.1"/>
</dbReference>
<evidence type="ECO:0000313" key="3">
    <source>
        <dbReference type="Proteomes" id="UP000774130"/>
    </source>
</evidence>
<feature type="chain" id="PRO_5047173365" description="WxL domain-containing protein" evidence="1">
    <location>
        <begin position="26"/>
        <end position="212"/>
    </location>
</feature>
<protein>
    <recommendedName>
        <fullName evidence="4">WxL domain-containing protein</fullName>
    </recommendedName>
</protein>
<organism evidence="2 3">
    <name type="scientific">Enterococcus alishanensis</name>
    <dbReference type="NCBI Taxonomy" id="1303817"/>
    <lineage>
        <taxon>Bacteria</taxon>
        <taxon>Bacillati</taxon>
        <taxon>Bacillota</taxon>
        <taxon>Bacilli</taxon>
        <taxon>Lactobacillales</taxon>
        <taxon>Enterococcaceae</taxon>
        <taxon>Enterococcus</taxon>
    </lineage>
</organism>
<evidence type="ECO:0000313" key="2">
    <source>
        <dbReference type="EMBL" id="MBV7392069.1"/>
    </source>
</evidence>
<dbReference type="EMBL" id="JAHUZB010000007">
    <property type="protein sequence ID" value="MBV7392069.1"/>
    <property type="molecule type" value="Genomic_DNA"/>
</dbReference>
<keyword evidence="3" id="KW-1185">Reference proteome</keyword>
<evidence type="ECO:0008006" key="4">
    <source>
        <dbReference type="Google" id="ProtNLM"/>
    </source>
</evidence>
<comment type="caution">
    <text evidence="2">The sequence shown here is derived from an EMBL/GenBank/DDBJ whole genome shotgun (WGS) entry which is preliminary data.</text>
</comment>
<dbReference type="Proteomes" id="UP000774130">
    <property type="component" value="Unassembled WGS sequence"/>
</dbReference>
<accession>A0ABS6TGN3</accession>
<feature type="signal peptide" evidence="1">
    <location>
        <begin position="1"/>
        <end position="25"/>
    </location>
</feature>
<gene>
    <name evidence="2" type="ORF">KUA55_15410</name>
</gene>